<evidence type="ECO:0000313" key="10">
    <source>
        <dbReference type="EMBL" id="MBT4869963.1"/>
    </source>
</evidence>
<evidence type="ECO:0000256" key="3">
    <source>
        <dbReference type="ARBA" id="ARBA00022884"/>
    </source>
</evidence>
<dbReference type="Pfam" id="PF00298">
    <property type="entry name" value="Ribosomal_L11"/>
    <property type="match status" value="1"/>
</dbReference>
<accession>A0A8T5GD62</accession>
<dbReference type="GO" id="GO:0003735">
    <property type="term" value="F:structural constituent of ribosome"/>
    <property type="evidence" value="ECO:0007669"/>
    <property type="project" value="InterPro"/>
</dbReference>
<dbReference type="SUPFAM" id="SSF54747">
    <property type="entry name" value="Ribosomal L11/L12e N-terminal domain"/>
    <property type="match status" value="1"/>
</dbReference>
<dbReference type="InterPro" id="IPR036796">
    <property type="entry name" value="Ribosomal_uL11_N_sf"/>
</dbReference>
<comment type="function">
    <text evidence="6">Forms part of the ribosomal stalk which helps the ribosome interact with GTP-bound translation factors.</text>
</comment>
<keyword evidence="5 6" id="KW-0687">Ribonucleoprotein</keyword>
<evidence type="ECO:0000256" key="2">
    <source>
        <dbReference type="ARBA" id="ARBA00022730"/>
    </source>
</evidence>
<dbReference type="PROSITE" id="PS00359">
    <property type="entry name" value="RIBOSOMAL_L11"/>
    <property type="match status" value="1"/>
</dbReference>
<protein>
    <recommendedName>
        <fullName evidence="6">Large ribosomal subunit protein uL11</fullName>
    </recommendedName>
</protein>
<dbReference type="EMBL" id="JABJNZ010000004">
    <property type="protein sequence ID" value="MBT4869963.1"/>
    <property type="molecule type" value="Genomic_DNA"/>
</dbReference>
<dbReference type="InterPro" id="IPR020785">
    <property type="entry name" value="Ribosomal_uL11_CS"/>
</dbReference>
<dbReference type="Pfam" id="PF03946">
    <property type="entry name" value="Ribosomal_L11_N"/>
    <property type="match status" value="1"/>
</dbReference>
<evidence type="ECO:0000256" key="4">
    <source>
        <dbReference type="ARBA" id="ARBA00022980"/>
    </source>
</evidence>
<feature type="domain" description="Large ribosomal subunit protein uL11 C-terminal" evidence="8">
    <location>
        <begin position="68"/>
        <end position="134"/>
    </location>
</feature>
<name>A0A8T5GD62_9ARCH</name>
<dbReference type="SUPFAM" id="SSF46906">
    <property type="entry name" value="Ribosomal protein L11, C-terminal domain"/>
    <property type="match status" value="1"/>
</dbReference>
<comment type="similarity">
    <text evidence="1 6 7">Belongs to the universal ribosomal protein uL11 family.</text>
</comment>
<organism evidence="10 11">
    <name type="scientific">Candidatus Iainarchaeum sp</name>
    <dbReference type="NCBI Taxonomy" id="3101447"/>
    <lineage>
        <taxon>Archaea</taxon>
        <taxon>Candidatus Iainarchaeota</taxon>
        <taxon>Candidatus Iainarchaeia</taxon>
        <taxon>Candidatus Iainarchaeales</taxon>
        <taxon>Candidatus Iainarchaeaceae</taxon>
        <taxon>Candidatus Iainarchaeum</taxon>
    </lineage>
</organism>
<dbReference type="GO" id="GO:0070180">
    <property type="term" value="F:large ribosomal subunit rRNA binding"/>
    <property type="evidence" value="ECO:0007669"/>
    <property type="project" value="UniProtKB-UniRule"/>
</dbReference>
<proteinExistence type="inferred from homology"/>
<dbReference type="PANTHER" id="PTHR11661">
    <property type="entry name" value="60S RIBOSOMAL PROTEIN L12"/>
    <property type="match status" value="1"/>
</dbReference>
<dbReference type="Gene3D" id="1.10.10.250">
    <property type="entry name" value="Ribosomal protein L11, C-terminal domain"/>
    <property type="match status" value="1"/>
</dbReference>
<evidence type="ECO:0000256" key="5">
    <source>
        <dbReference type="ARBA" id="ARBA00023274"/>
    </source>
</evidence>
<dbReference type="GO" id="GO:0015934">
    <property type="term" value="C:large ribosomal subunit"/>
    <property type="evidence" value="ECO:0007669"/>
    <property type="project" value="TreeGrafter"/>
</dbReference>
<evidence type="ECO:0000313" key="11">
    <source>
        <dbReference type="Proteomes" id="UP000722459"/>
    </source>
</evidence>
<dbReference type="Proteomes" id="UP000722459">
    <property type="component" value="Unassembled WGS sequence"/>
</dbReference>
<evidence type="ECO:0000256" key="1">
    <source>
        <dbReference type="ARBA" id="ARBA00010537"/>
    </source>
</evidence>
<dbReference type="InterPro" id="IPR020783">
    <property type="entry name" value="Ribosomal_uL11_C"/>
</dbReference>
<dbReference type="HAMAP" id="MF_00736">
    <property type="entry name" value="Ribosomal_uL11"/>
    <property type="match status" value="1"/>
</dbReference>
<sequence length="156" mass="16221">MGDIKIMVDGGKANAGPPLGPALAPLGVNIGDVVAKINEKTSAFSGMKVPVVVTINADKSFEIKVGLPPMSALIKKEIGAPKGAANPKTDVVGNLTMEQVLKVAEQKDDVLNSYNKKSMAKEVVGTCVSMGVTVEGLKPKKALAAIDEGKFDDKFN</sequence>
<dbReference type="GO" id="GO:0006412">
    <property type="term" value="P:translation"/>
    <property type="evidence" value="ECO:0007669"/>
    <property type="project" value="UniProtKB-UniRule"/>
</dbReference>
<evidence type="ECO:0000256" key="7">
    <source>
        <dbReference type="RuleBase" id="RU003978"/>
    </source>
</evidence>
<dbReference type="CDD" id="cd00349">
    <property type="entry name" value="Ribosomal_L11"/>
    <property type="match status" value="1"/>
</dbReference>
<dbReference type="Gene3D" id="3.30.1550.10">
    <property type="entry name" value="Ribosomal protein L11/L12, N-terminal domain"/>
    <property type="match status" value="1"/>
</dbReference>
<comment type="caution">
    <text evidence="10">The sequence shown here is derived from an EMBL/GenBank/DDBJ whole genome shotgun (WGS) entry which is preliminary data.</text>
</comment>
<evidence type="ECO:0000256" key="6">
    <source>
        <dbReference type="HAMAP-Rule" id="MF_00736"/>
    </source>
</evidence>
<dbReference type="InterPro" id="IPR036769">
    <property type="entry name" value="Ribosomal_uL11_C_sf"/>
</dbReference>
<comment type="subunit">
    <text evidence="6">Part of the ribosomal stalk of the 50S ribosomal subunit. Interacts with L10 and the large rRNA to form the base of the stalk. L10 forms an elongated spine to which L12 dimers bind in a sequential fashion forming a multimeric L10(L12)X complex.</text>
</comment>
<dbReference type="SMART" id="SM00649">
    <property type="entry name" value="RL11"/>
    <property type="match status" value="1"/>
</dbReference>
<dbReference type="InterPro" id="IPR020784">
    <property type="entry name" value="Ribosomal_uL11_N"/>
</dbReference>
<dbReference type="InterPro" id="IPR000911">
    <property type="entry name" value="Ribosomal_uL11"/>
</dbReference>
<gene>
    <name evidence="6" type="primary">rpl11</name>
    <name evidence="10" type="ORF">HON47_00105</name>
</gene>
<reference evidence="10" key="1">
    <citation type="journal article" date="2021" name="ISME J.">
        <title>Mercury methylation by metabolically versatile and cosmopolitan marine bacteria.</title>
        <authorList>
            <person name="Lin H."/>
            <person name="Ascher D.B."/>
            <person name="Myung Y."/>
            <person name="Lamborg C.H."/>
            <person name="Hallam S.J."/>
            <person name="Gionfriddo C.M."/>
            <person name="Holt K.E."/>
            <person name="Moreau J.W."/>
        </authorList>
    </citation>
    <scope>NUCLEOTIDE SEQUENCE</scope>
    <source>
        <strain evidence="10">SI075_bin30</strain>
    </source>
</reference>
<dbReference type="AlphaFoldDB" id="A0A8T5GD62"/>
<keyword evidence="3 6" id="KW-0694">RNA-binding</keyword>
<evidence type="ECO:0000259" key="8">
    <source>
        <dbReference type="Pfam" id="PF00298"/>
    </source>
</evidence>
<keyword evidence="4 6" id="KW-0689">Ribosomal protein</keyword>
<dbReference type="PANTHER" id="PTHR11661:SF1">
    <property type="entry name" value="LARGE RIBOSOMAL SUBUNIT PROTEIN UL11M"/>
    <property type="match status" value="1"/>
</dbReference>
<feature type="domain" description="Large ribosomal subunit protein uL11 N-terminal" evidence="9">
    <location>
        <begin position="4"/>
        <end position="61"/>
    </location>
</feature>
<evidence type="ECO:0000259" key="9">
    <source>
        <dbReference type="Pfam" id="PF03946"/>
    </source>
</evidence>
<dbReference type="NCBIfam" id="NF002232">
    <property type="entry name" value="PRK01143.1"/>
    <property type="match status" value="1"/>
</dbReference>
<keyword evidence="2 6" id="KW-0699">rRNA-binding</keyword>